<evidence type="ECO:0000256" key="1">
    <source>
        <dbReference type="SAM" id="Phobius"/>
    </source>
</evidence>
<feature type="transmembrane region" description="Helical" evidence="1">
    <location>
        <begin position="20"/>
        <end position="42"/>
    </location>
</feature>
<name>A0A202FEL4_9LACO</name>
<comment type="caution">
    <text evidence="2">The sequence shown here is derived from an EMBL/GenBank/DDBJ whole genome shotgun (WGS) entry which is preliminary data.</text>
</comment>
<evidence type="ECO:0000313" key="3">
    <source>
        <dbReference type="Proteomes" id="UP000196232"/>
    </source>
</evidence>
<keyword evidence="1" id="KW-1133">Transmembrane helix</keyword>
<sequence>MKFNIFVNQIPKDLYFPNFLINPFIGAIVVSLIIFIVIEITYKIKK</sequence>
<keyword evidence="1" id="KW-0812">Transmembrane</keyword>
<proteinExistence type="predicted"/>
<dbReference type="Proteomes" id="UP000196232">
    <property type="component" value="Unassembled WGS sequence"/>
</dbReference>
<organism evidence="2 3">
    <name type="scientific">Companilactobacillus bobalius</name>
    <dbReference type="NCBI Taxonomy" id="2801451"/>
    <lineage>
        <taxon>Bacteria</taxon>
        <taxon>Bacillati</taxon>
        <taxon>Bacillota</taxon>
        <taxon>Bacilli</taxon>
        <taxon>Lactobacillales</taxon>
        <taxon>Lactobacillaceae</taxon>
        <taxon>Companilactobacillus</taxon>
    </lineage>
</organism>
<dbReference type="RefSeq" id="WP_156638758.1">
    <property type="nucleotide sequence ID" value="NZ_LNUA01000032.1"/>
</dbReference>
<gene>
    <name evidence="2" type="ORF">LKACC16343_00041</name>
</gene>
<accession>A0A202FEL4</accession>
<dbReference type="EMBL" id="MYFM01000001">
    <property type="protein sequence ID" value="OVE98929.1"/>
    <property type="molecule type" value="Genomic_DNA"/>
</dbReference>
<protein>
    <submittedName>
        <fullName evidence="2">Uncharacterized protein</fullName>
    </submittedName>
</protein>
<reference evidence="2 3" key="1">
    <citation type="submission" date="2017-03" db="EMBL/GenBank/DDBJ databases">
        <title>Genome sequence of Lactobacillus bobalius KACC 16343.</title>
        <authorList>
            <person name="Chun J."/>
        </authorList>
    </citation>
    <scope>NUCLEOTIDE SEQUENCE [LARGE SCALE GENOMIC DNA]</scope>
    <source>
        <strain evidence="2 3">KACC 16343</strain>
    </source>
</reference>
<keyword evidence="1" id="KW-0472">Membrane</keyword>
<dbReference type="AlphaFoldDB" id="A0A202FEL4"/>
<evidence type="ECO:0000313" key="2">
    <source>
        <dbReference type="EMBL" id="OVE98929.1"/>
    </source>
</evidence>